<feature type="region of interest" description="Disordered" evidence="8">
    <location>
        <begin position="56"/>
        <end position="179"/>
    </location>
</feature>
<feature type="compositionally biased region" description="Low complexity" evidence="8">
    <location>
        <begin position="120"/>
        <end position="136"/>
    </location>
</feature>
<feature type="transmembrane region" description="Helical" evidence="9">
    <location>
        <begin position="404"/>
        <end position="422"/>
    </location>
</feature>
<dbReference type="OrthoDB" id="409725at2759"/>
<evidence type="ECO:0000259" key="10">
    <source>
        <dbReference type="PROSITE" id="PS50042"/>
    </source>
</evidence>
<dbReference type="Pfam" id="PF01740">
    <property type="entry name" value="STAS"/>
    <property type="match status" value="1"/>
</dbReference>
<evidence type="ECO:0000256" key="9">
    <source>
        <dbReference type="SAM" id="Phobius"/>
    </source>
</evidence>
<dbReference type="AlphaFoldDB" id="A0A9N9G4T4"/>
<evidence type="ECO:0000256" key="1">
    <source>
        <dbReference type="ARBA" id="ARBA00004128"/>
    </source>
</evidence>
<feature type="transmembrane region" description="Helical" evidence="9">
    <location>
        <begin position="530"/>
        <end position="549"/>
    </location>
</feature>
<dbReference type="SUPFAM" id="SSF52091">
    <property type="entry name" value="SpoIIaa-like"/>
    <property type="match status" value="1"/>
</dbReference>
<dbReference type="InterPro" id="IPR036513">
    <property type="entry name" value="STAS_dom_sf"/>
</dbReference>
<feature type="transmembrane region" description="Helical" evidence="9">
    <location>
        <begin position="613"/>
        <end position="646"/>
    </location>
</feature>
<dbReference type="InterPro" id="IPR014710">
    <property type="entry name" value="RmlC-like_jellyroll"/>
</dbReference>
<dbReference type="GO" id="GO:0000329">
    <property type="term" value="C:fungal-type vacuole membrane"/>
    <property type="evidence" value="ECO:0007669"/>
    <property type="project" value="UniProtKB-ARBA"/>
</dbReference>
<feature type="transmembrane region" description="Helical" evidence="9">
    <location>
        <begin position="442"/>
        <end position="462"/>
    </location>
</feature>
<dbReference type="EMBL" id="CAJVPS010002991">
    <property type="protein sequence ID" value="CAG8580334.1"/>
    <property type="molecule type" value="Genomic_DNA"/>
</dbReference>
<feature type="region of interest" description="Disordered" evidence="8">
    <location>
        <begin position="1"/>
        <end position="36"/>
    </location>
</feature>
<evidence type="ECO:0000313" key="13">
    <source>
        <dbReference type="Proteomes" id="UP000789508"/>
    </source>
</evidence>
<dbReference type="PANTHER" id="PTHR43310">
    <property type="entry name" value="SULFATE TRANSPORTER YBAR-RELATED"/>
    <property type="match status" value="1"/>
</dbReference>
<evidence type="ECO:0000256" key="7">
    <source>
        <dbReference type="ARBA" id="ARBA00023136"/>
    </source>
</evidence>
<evidence type="ECO:0000256" key="3">
    <source>
        <dbReference type="ARBA" id="ARBA00022554"/>
    </source>
</evidence>
<dbReference type="GO" id="GO:0034490">
    <property type="term" value="P:basic amino acid transmembrane import into vacuole"/>
    <property type="evidence" value="ECO:0007669"/>
    <property type="project" value="UniProtKB-ARBA"/>
</dbReference>
<comment type="subcellular location">
    <subcellularLocation>
        <location evidence="1">Vacuole membrane</location>
        <topology evidence="1">Multi-pass membrane protein</topology>
    </subcellularLocation>
</comment>
<keyword evidence="5" id="KW-0029">Amino-acid transport</keyword>
<evidence type="ECO:0000256" key="4">
    <source>
        <dbReference type="ARBA" id="ARBA00022692"/>
    </source>
</evidence>
<evidence type="ECO:0000313" key="12">
    <source>
        <dbReference type="EMBL" id="CAG8580334.1"/>
    </source>
</evidence>
<proteinExistence type="predicted"/>
<dbReference type="InterPro" id="IPR052706">
    <property type="entry name" value="Membrane-Transporter-like"/>
</dbReference>
<keyword evidence="6 9" id="KW-1133">Transmembrane helix</keyword>
<dbReference type="SUPFAM" id="SSF51206">
    <property type="entry name" value="cAMP-binding domain-like"/>
    <property type="match status" value="1"/>
</dbReference>
<dbReference type="PANTHER" id="PTHR43310:SF4">
    <property type="entry name" value="AFR304WP"/>
    <property type="match status" value="1"/>
</dbReference>
<feature type="compositionally biased region" description="Polar residues" evidence="8">
    <location>
        <begin position="158"/>
        <end position="170"/>
    </location>
</feature>
<evidence type="ECO:0000259" key="11">
    <source>
        <dbReference type="PROSITE" id="PS50801"/>
    </source>
</evidence>
<feature type="transmembrane region" description="Helical" evidence="9">
    <location>
        <begin position="274"/>
        <end position="300"/>
    </location>
</feature>
<accession>A0A9N9G4T4</accession>
<feature type="domain" description="STAS" evidence="11">
    <location>
        <begin position="736"/>
        <end position="850"/>
    </location>
</feature>
<dbReference type="InterPro" id="IPR002645">
    <property type="entry name" value="STAS_dom"/>
</dbReference>
<dbReference type="Gene3D" id="2.60.120.10">
    <property type="entry name" value="Jelly Rolls"/>
    <property type="match status" value="1"/>
</dbReference>
<feature type="compositionally biased region" description="Basic and acidic residues" evidence="8">
    <location>
        <begin position="1"/>
        <end position="16"/>
    </location>
</feature>
<comment type="caution">
    <text evidence="12">The sequence shown here is derived from an EMBL/GenBank/DDBJ whole genome shotgun (WGS) entry which is preliminary data.</text>
</comment>
<organism evidence="12 13">
    <name type="scientific">Ambispora leptoticha</name>
    <dbReference type="NCBI Taxonomy" id="144679"/>
    <lineage>
        <taxon>Eukaryota</taxon>
        <taxon>Fungi</taxon>
        <taxon>Fungi incertae sedis</taxon>
        <taxon>Mucoromycota</taxon>
        <taxon>Glomeromycotina</taxon>
        <taxon>Glomeromycetes</taxon>
        <taxon>Archaeosporales</taxon>
        <taxon>Ambisporaceae</taxon>
        <taxon>Ambispora</taxon>
    </lineage>
</organism>
<dbReference type="InterPro" id="IPR000595">
    <property type="entry name" value="cNMP-bd_dom"/>
</dbReference>
<evidence type="ECO:0000256" key="5">
    <source>
        <dbReference type="ARBA" id="ARBA00022970"/>
    </source>
</evidence>
<dbReference type="InterPro" id="IPR018490">
    <property type="entry name" value="cNMP-bd_dom_sf"/>
</dbReference>
<feature type="compositionally biased region" description="Polar residues" evidence="8">
    <location>
        <begin position="62"/>
        <end position="88"/>
    </location>
</feature>
<dbReference type="CDD" id="cd07042">
    <property type="entry name" value="STAS_SulP_like_sulfate_transporter"/>
    <property type="match status" value="1"/>
</dbReference>
<dbReference type="CDD" id="cd00038">
    <property type="entry name" value="CAP_ED"/>
    <property type="match status" value="1"/>
</dbReference>
<dbReference type="InterPro" id="IPR011547">
    <property type="entry name" value="SLC26A/SulP_dom"/>
</dbReference>
<dbReference type="Proteomes" id="UP000789508">
    <property type="component" value="Unassembled WGS sequence"/>
</dbReference>
<keyword evidence="13" id="KW-1185">Reference proteome</keyword>
<keyword evidence="7 9" id="KW-0472">Membrane</keyword>
<dbReference type="Pfam" id="PF00027">
    <property type="entry name" value="cNMP_binding"/>
    <property type="match status" value="1"/>
</dbReference>
<keyword evidence="4 9" id="KW-0812">Transmembrane</keyword>
<keyword evidence="2" id="KW-0813">Transport</keyword>
<reference evidence="12" key="1">
    <citation type="submission" date="2021-06" db="EMBL/GenBank/DDBJ databases">
        <authorList>
            <person name="Kallberg Y."/>
            <person name="Tangrot J."/>
            <person name="Rosling A."/>
        </authorList>
    </citation>
    <scope>NUCLEOTIDE SEQUENCE</scope>
    <source>
        <strain evidence="12">FL130A</strain>
    </source>
</reference>
<gene>
    <name evidence="12" type="ORF">ALEPTO_LOCUS7228</name>
</gene>
<dbReference type="PROSITE" id="PS50042">
    <property type="entry name" value="CNMP_BINDING_3"/>
    <property type="match status" value="1"/>
</dbReference>
<dbReference type="Gene3D" id="3.30.750.24">
    <property type="entry name" value="STAS domain"/>
    <property type="match status" value="1"/>
</dbReference>
<feature type="transmembrane region" description="Helical" evidence="9">
    <location>
        <begin position="367"/>
        <end position="392"/>
    </location>
</feature>
<dbReference type="SMART" id="SM00100">
    <property type="entry name" value="cNMP"/>
    <property type="match status" value="1"/>
</dbReference>
<feature type="transmembrane region" description="Helical" evidence="9">
    <location>
        <begin position="474"/>
        <end position="494"/>
    </location>
</feature>
<evidence type="ECO:0000256" key="8">
    <source>
        <dbReference type="SAM" id="MobiDB-lite"/>
    </source>
</evidence>
<feature type="transmembrane region" description="Helical" evidence="9">
    <location>
        <begin position="312"/>
        <end position="333"/>
    </location>
</feature>
<feature type="domain" description="Cyclic nucleotide-binding" evidence="10">
    <location>
        <begin position="926"/>
        <end position="1030"/>
    </location>
</feature>
<dbReference type="FunFam" id="3.30.750.24:FF:000012">
    <property type="entry name" value="Sulfate transporter family protein"/>
    <property type="match status" value="1"/>
</dbReference>
<evidence type="ECO:0000256" key="6">
    <source>
        <dbReference type="ARBA" id="ARBA00022989"/>
    </source>
</evidence>
<sequence>MATPRDEEIPPEHQHQQAEVVLPVSPKGGKSVSSNKSFGNAISAFNFTSLTSPQVGFGGRSYYSSQSLPQSGHPSYSASPLNIRQQTLKLGDIGLGQEGEQDSDDTGSKGSIGSRDPDLPNKSNLSLLLKSTSPPKGEGQNSKKPHPISTIQEEPENNSKTTKNLTTRVTPPTPLDQDPNVDLSTNQPFDEHQPLLKNQLVLAPNYGIGVIEDDALLDEGTWEEKPWLSWLPCVNDLSFLPLYVEEDSHSGPNRRVHITPKLIFEQVILNPISYIPAVILGLLLNLLDAISYGMITFPIAQPIFSQFGPDGVSMFFVSTVISQLVYSLGGSIFGGGNGSMMIEVVPFLHIMAETIIREVGEENPKSIIATTMLAFAFSTIVTGGVFLLLGALKLGSLIEFFPRHILVGCIGGVGWFLVATGIEVAAGLDGNLEYNLKTLKLLFLNSHILALWGSAFGLAVLLRYIHSRIHHPLVVPLYFMFVPLLFYSVVYLFGLKWEDMRNDHWVFPLPEGKAPWYRFYTYYDFKETNWGALAQTIPAMFALTFFGILHVPINIPALGVSVGEDNVNTNRELVAHGVSNMLSGFAGSVQNYLVYTNSVLFIKSGGDSRVAGVMLAAGSAIILFVGPWIVGYIPVMVVGALIFHLGLDLLKEALIDTWGVVNKLEYITITAIVIAMAAFGFIEGIFLGIIMACVFFVVSNSRKTAIRATYYGSSVKSTVRRLYRQQKFLKHVGNQIFAIKLQGYLFFGTISGVENAIRKVLTQQEWRRNPIRFLIVDFFLVNGLDFSAAEAFIRIQRLLQARDVYLVLCGVQGDSDVGKALRSVGMWWVDDVTTGYLQIFENFNEALEWCENKLLKAYYVRRSTIPPPEPSHSELVPHSPPKEIMDFASPRRKHVQAIGQITLQEESNQVQTHTQPFALLVQTFQDISDKNDEFFRQLMPYFHEIHVPSGACLWKQGDSPDCLYLVERGLLRATFKAEIGEQAKPVESILPGTMAGELGFFADRPRDATLYADMDCILWQMRTSDYGKLLSKEPLIANEFMRLSLNFSAERLATMTHYAFHLA</sequence>
<keyword evidence="3" id="KW-0926">Vacuole</keyword>
<dbReference type="PROSITE" id="PS50801">
    <property type="entry name" value="STAS"/>
    <property type="match status" value="1"/>
</dbReference>
<evidence type="ECO:0000256" key="2">
    <source>
        <dbReference type="ARBA" id="ARBA00022448"/>
    </source>
</evidence>
<feature type="transmembrane region" description="Helical" evidence="9">
    <location>
        <begin position="666"/>
        <end position="698"/>
    </location>
</feature>
<name>A0A9N9G4T4_9GLOM</name>
<protein>
    <submittedName>
        <fullName evidence="12">380_t:CDS:1</fullName>
    </submittedName>
</protein>
<dbReference type="Pfam" id="PF00916">
    <property type="entry name" value="Sulfate_transp"/>
    <property type="match status" value="1"/>
</dbReference>